<evidence type="ECO:0000313" key="3">
    <source>
        <dbReference type="Proteomes" id="UP000297839"/>
    </source>
</evidence>
<dbReference type="EMBL" id="SMLK01000004">
    <property type="protein sequence ID" value="TFZ00069.1"/>
    <property type="molecule type" value="Genomic_DNA"/>
</dbReference>
<sequence length="95" mass="9542">MTAPGVVDSVSAPAHATRNPPSGAAAAATWVTSCTSSWTTMGEPTRLPAASVSCAITRLLRVVEPWAIHSATLPPPASLATAPGLNVIGLAPTRT</sequence>
<organism evidence="2 3">
    <name type="scientific">Ramlibacter humi</name>
    <dbReference type="NCBI Taxonomy" id="2530451"/>
    <lineage>
        <taxon>Bacteria</taxon>
        <taxon>Pseudomonadati</taxon>
        <taxon>Pseudomonadota</taxon>
        <taxon>Betaproteobacteria</taxon>
        <taxon>Burkholderiales</taxon>
        <taxon>Comamonadaceae</taxon>
        <taxon>Ramlibacter</taxon>
    </lineage>
</organism>
<evidence type="ECO:0000313" key="2">
    <source>
        <dbReference type="EMBL" id="TFZ00069.1"/>
    </source>
</evidence>
<dbReference type="RefSeq" id="WP_135250256.1">
    <property type="nucleotide sequence ID" value="NZ_SMLK01000004.1"/>
</dbReference>
<feature type="region of interest" description="Disordered" evidence="1">
    <location>
        <begin position="1"/>
        <end position="25"/>
    </location>
</feature>
<evidence type="ECO:0000256" key="1">
    <source>
        <dbReference type="SAM" id="MobiDB-lite"/>
    </source>
</evidence>
<proteinExistence type="predicted"/>
<gene>
    <name evidence="2" type="ORF">EZ216_13235</name>
</gene>
<accession>A0A4Z0BQ06</accession>
<protein>
    <submittedName>
        <fullName evidence="2">Uncharacterized protein</fullName>
    </submittedName>
</protein>
<keyword evidence="3" id="KW-1185">Reference proteome</keyword>
<dbReference type="AlphaFoldDB" id="A0A4Z0BQ06"/>
<reference evidence="2 3" key="1">
    <citation type="submission" date="2019-03" db="EMBL/GenBank/DDBJ databases">
        <title>Ramlibacter sp. 18x22-1, whole genome shotgun sequence.</title>
        <authorList>
            <person name="Zhang X."/>
            <person name="Feng G."/>
            <person name="Zhu H."/>
        </authorList>
    </citation>
    <scope>NUCLEOTIDE SEQUENCE [LARGE SCALE GENOMIC DNA]</scope>
    <source>
        <strain evidence="2 3">18x22-1</strain>
    </source>
</reference>
<comment type="caution">
    <text evidence="2">The sequence shown here is derived from an EMBL/GenBank/DDBJ whole genome shotgun (WGS) entry which is preliminary data.</text>
</comment>
<dbReference type="Proteomes" id="UP000297839">
    <property type="component" value="Unassembled WGS sequence"/>
</dbReference>
<name>A0A4Z0BQ06_9BURK</name>